<feature type="signal peptide" evidence="2">
    <location>
        <begin position="1"/>
        <end position="22"/>
    </location>
</feature>
<feature type="chain" id="PRO_5031482125" description="Zinc resistance-associated protein" evidence="2">
    <location>
        <begin position="23"/>
        <end position="114"/>
    </location>
</feature>
<dbReference type="EMBL" id="WEKT01000028">
    <property type="protein sequence ID" value="MZI94388.1"/>
    <property type="molecule type" value="Genomic_DNA"/>
</dbReference>
<dbReference type="AlphaFoldDB" id="A0A7X4RVC4"/>
<gene>
    <name evidence="3" type="ORF">F9817_14415</name>
</gene>
<dbReference type="RefSeq" id="WP_161156760.1">
    <property type="nucleotide sequence ID" value="NZ_WEKT01000028.1"/>
</dbReference>
<protein>
    <recommendedName>
        <fullName evidence="5">Zinc resistance-associated protein</fullName>
    </recommendedName>
</protein>
<proteinExistence type="predicted"/>
<dbReference type="Proteomes" id="UP000462621">
    <property type="component" value="Unassembled WGS sequence"/>
</dbReference>
<evidence type="ECO:0000256" key="2">
    <source>
        <dbReference type="SAM" id="SignalP"/>
    </source>
</evidence>
<evidence type="ECO:0000313" key="3">
    <source>
        <dbReference type="EMBL" id="MZI94388.1"/>
    </source>
</evidence>
<keyword evidence="4" id="KW-1185">Reference proteome</keyword>
<feature type="region of interest" description="Disordered" evidence="1">
    <location>
        <begin position="79"/>
        <end position="114"/>
    </location>
</feature>
<sequence length="114" mass="12579">MKTLTKVALIIGALTLSVGAYAHWGNMGNGYSMMSSNNPNYQTMQSLKQNPQAMAQWHQNMQNNPELRQQWIQQMRSNGGMAMNGSQMGMKGHSHRGQGSCPMALTSFDSTPTK</sequence>
<evidence type="ECO:0000313" key="4">
    <source>
        <dbReference type="Proteomes" id="UP000462621"/>
    </source>
</evidence>
<comment type="caution">
    <text evidence="3">The sequence shown here is derived from an EMBL/GenBank/DDBJ whole genome shotgun (WGS) entry which is preliminary data.</text>
</comment>
<reference evidence="3 4" key="1">
    <citation type="submission" date="2019-10" db="EMBL/GenBank/DDBJ databases">
        <title>Vibrio sp. nov. isolated from a shrimp pond.</title>
        <authorList>
            <person name="Gomez-Gil B."/>
            <person name="Enciso-Ibarra J."/>
            <person name="Enciso-Ibarra K."/>
            <person name="Bolan-Mejia C."/>
        </authorList>
    </citation>
    <scope>NUCLEOTIDE SEQUENCE [LARGE SCALE GENOMIC DNA]</scope>
    <source>
        <strain evidence="3 4">CAIM 722</strain>
    </source>
</reference>
<evidence type="ECO:0008006" key="5">
    <source>
        <dbReference type="Google" id="ProtNLM"/>
    </source>
</evidence>
<keyword evidence="2" id="KW-0732">Signal</keyword>
<evidence type="ECO:0000256" key="1">
    <source>
        <dbReference type="SAM" id="MobiDB-lite"/>
    </source>
</evidence>
<name>A0A7X4RVC4_9VIBR</name>
<accession>A0A7X4RVC4</accession>
<organism evidence="3 4">
    <name type="scientific">Vibrio eleionomae</name>
    <dbReference type="NCBI Taxonomy" id="2653505"/>
    <lineage>
        <taxon>Bacteria</taxon>
        <taxon>Pseudomonadati</taxon>
        <taxon>Pseudomonadota</taxon>
        <taxon>Gammaproteobacteria</taxon>
        <taxon>Vibrionales</taxon>
        <taxon>Vibrionaceae</taxon>
        <taxon>Vibrio</taxon>
    </lineage>
</organism>